<evidence type="ECO:0000313" key="4">
    <source>
        <dbReference type="EMBL" id="HEH35329.1"/>
    </source>
</evidence>
<feature type="domain" description="ATP-grasp" evidence="3">
    <location>
        <begin position="123"/>
        <end position="321"/>
    </location>
</feature>
<organism evidence="4">
    <name type="scientific">Archaeoglobus fulgidus</name>
    <dbReference type="NCBI Taxonomy" id="2234"/>
    <lineage>
        <taxon>Archaea</taxon>
        <taxon>Methanobacteriati</taxon>
        <taxon>Methanobacteriota</taxon>
        <taxon>Archaeoglobi</taxon>
        <taxon>Archaeoglobales</taxon>
        <taxon>Archaeoglobaceae</taxon>
        <taxon>Archaeoglobus</taxon>
    </lineage>
</organism>
<dbReference type="InterPro" id="IPR005479">
    <property type="entry name" value="CPAse_ATP-bd"/>
</dbReference>
<name>A0A7J2THV1_ARCFL</name>
<evidence type="ECO:0000256" key="2">
    <source>
        <dbReference type="PROSITE-ProRule" id="PRU00409"/>
    </source>
</evidence>
<dbReference type="InterPro" id="IPR013815">
    <property type="entry name" value="ATP_grasp_subdomain_1"/>
</dbReference>
<dbReference type="EMBL" id="DSLA01000063">
    <property type="protein sequence ID" value="HEH35329.1"/>
    <property type="molecule type" value="Genomic_DNA"/>
</dbReference>
<protein>
    <submittedName>
        <fullName evidence="4">ATP-grasp domain-containing protein</fullName>
    </submittedName>
</protein>
<proteinExistence type="predicted"/>
<evidence type="ECO:0000259" key="3">
    <source>
        <dbReference type="PROSITE" id="PS50975"/>
    </source>
</evidence>
<dbReference type="InterPro" id="IPR048764">
    <property type="entry name" value="PylC_N"/>
</dbReference>
<dbReference type="PROSITE" id="PS00867">
    <property type="entry name" value="CPSASE_2"/>
    <property type="match status" value="1"/>
</dbReference>
<dbReference type="AlphaFoldDB" id="A0A7J2THV1"/>
<accession>A0A7J2THV1</accession>
<dbReference type="SUPFAM" id="SSF56059">
    <property type="entry name" value="Glutathione synthetase ATP-binding domain-like"/>
    <property type="match status" value="1"/>
</dbReference>
<dbReference type="Pfam" id="PF21360">
    <property type="entry name" value="PylC-like_N"/>
    <property type="match status" value="1"/>
</dbReference>
<keyword evidence="2" id="KW-0067">ATP-binding</keyword>
<sequence>MKKDLKVLVTGGGAPGIAGTIYALRNNPDGESVKIVTCDMRDEVVGKYLADKFYQVPSAESPDFIESIMKIALQEKVDVILPQVTQELLPLAESLPLFEAKGIKVAVSQKPSIIRANDKWLILEAAKASQVPFPKSYLTRSEAELVKSANELGYPRKKVVIKPRLSSGLRGLRILSEEIWNVKRFLEEKPDFLEIKMDELLAILRNGPWPELIVQEFLPGMEYTVDVFRGRNGAVAIPRLREEIRTGITFRARVKLWKDLENFALKIAENLDLRYAFGFQFKLSEEGVPKLLECNPRVQGTMVTAMFAGCNIIWWAVKEALGEKVVPKRPKRSADNMLFIRYWGGIAVYSNGKIYGPI</sequence>
<dbReference type="GO" id="GO:0005524">
    <property type="term" value="F:ATP binding"/>
    <property type="evidence" value="ECO:0007669"/>
    <property type="project" value="UniProtKB-UniRule"/>
</dbReference>
<evidence type="ECO:0000256" key="1">
    <source>
        <dbReference type="ARBA" id="ARBA00001936"/>
    </source>
</evidence>
<dbReference type="GO" id="GO:0046872">
    <property type="term" value="F:metal ion binding"/>
    <property type="evidence" value="ECO:0007669"/>
    <property type="project" value="InterPro"/>
</dbReference>
<comment type="cofactor">
    <cofactor evidence="1">
        <name>Mn(2+)</name>
        <dbReference type="ChEBI" id="CHEBI:29035"/>
    </cofactor>
</comment>
<dbReference type="Gene3D" id="3.40.50.20">
    <property type="match status" value="1"/>
</dbReference>
<dbReference type="InterPro" id="IPR011761">
    <property type="entry name" value="ATP-grasp"/>
</dbReference>
<gene>
    <name evidence="4" type="ORF">ENP88_04105</name>
</gene>
<dbReference type="Gene3D" id="3.30.1490.20">
    <property type="entry name" value="ATP-grasp fold, A domain"/>
    <property type="match status" value="1"/>
</dbReference>
<reference evidence="4" key="1">
    <citation type="journal article" date="2020" name="mSystems">
        <title>Genome- and Community-Level Interaction Insights into Carbon Utilization and Element Cycling Functions of Hydrothermarchaeota in Hydrothermal Sediment.</title>
        <authorList>
            <person name="Zhou Z."/>
            <person name="Liu Y."/>
            <person name="Xu W."/>
            <person name="Pan J."/>
            <person name="Luo Z.H."/>
            <person name="Li M."/>
        </authorList>
    </citation>
    <scope>NUCLEOTIDE SEQUENCE [LARGE SCALE GENOMIC DNA]</scope>
    <source>
        <strain evidence="4">SpSt-26</strain>
    </source>
</reference>
<comment type="caution">
    <text evidence="4">The sequence shown here is derived from an EMBL/GenBank/DDBJ whole genome shotgun (WGS) entry which is preliminary data.</text>
</comment>
<keyword evidence="2" id="KW-0547">Nucleotide-binding</keyword>
<dbReference type="Gene3D" id="3.30.470.20">
    <property type="entry name" value="ATP-grasp fold, B domain"/>
    <property type="match status" value="1"/>
</dbReference>
<dbReference type="Pfam" id="PF15632">
    <property type="entry name" value="ATPgrasp_Ter"/>
    <property type="match status" value="1"/>
</dbReference>
<dbReference type="PROSITE" id="PS50975">
    <property type="entry name" value="ATP_GRASP"/>
    <property type="match status" value="1"/>
</dbReference>